<proteinExistence type="predicted"/>
<sequence>MTSIASALPLPQLTTNESLSHIVHQKDAIAQNVHGTPVGIKSKTVLQTRSIARVSPKSRSVEDDSSDAEAEVELTAQALRIEAHESYSPPPKRNRERPKHIDRKTHNELLQRSMPQNQTRSSLYGWKKPANVKEYKGTPATPFGRRPPAAFGLPKSKKTGPHISFSDLEVVHYTYSSGEYDRSIRGKQTTHQTSAKKVLTPNSIEKDATSDRETVGNVLAQKLLTEPPPGVVIRLRKPGTDNPNKAKKRMSWAGKGIKDIFRIGLASDSASNSPTNKSSKTKRRQSSVGTHISDIEPNVESVRGMDPTIRSKTEGSHKLHQQDAGEVSASRSRRLSM</sequence>
<name>A0A0L0G6Z7_9EUKA</name>
<feature type="compositionally biased region" description="Basic and acidic residues" evidence="1">
    <location>
        <begin position="204"/>
        <end position="213"/>
    </location>
</feature>
<dbReference type="AlphaFoldDB" id="A0A0L0G6Z7"/>
<feature type="compositionally biased region" description="Low complexity" evidence="1">
    <location>
        <begin position="267"/>
        <end position="278"/>
    </location>
</feature>
<dbReference type="GeneID" id="25903578"/>
<gene>
    <name evidence="2" type="ORF">SARC_03074</name>
</gene>
<dbReference type="RefSeq" id="XP_014158601.1">
    <property type="nucleotide sequence ID" value="XM_014303126.1"/>
</dbReference>
<feature type="compositionally biased region" description="Basic and acidic residues" evidence="1">
    <location>
        <begin position="309"/>
        <end position="323"/>
    </location>
</feature>
<feature type="region of interest" description="Disordered" evidence="1">
    <location>
        <begin position="184"/>
        <end position="213"/>
    </location>
</feature>
<organism evidence="2 3">
    <name type="scientific">Sphaeroforma arctica JP610</name>
    <dbReference type="NCBI Taxonomy" id="667725"/>
    <lineage>
        <taxon>Eukaryota</taxon>
        <taxon>Ichthyosporea</taxon>
        <taxon>Ichthyophonida</taxon>
        <taxon>Sphaeroforma</taxon>
    </lineage>
</organism>
<feature type="region of interest" description="Disordered" evidence="1">
    <location>
        <begin position="267"/>
        <end position="337"/>
    </location>
</feature>
<evidence type="ECO:0000256" key="1">
    <source>
        <dbReference type="SAM" id="MobiDB-lite"/>
    </source>
</evidence>
<dbReference type="Proteomes" id="UP000054560">
    <property type="component" value="Unassembled WGS sequence"/>
</dbReference>
<feature type="compositionally biased region" description="Basic residues" evidence="1">
    <location>
        <begin position="92"/>
        <end position="103"/>
    </location>
</feature>
<dbReference type="EMBL" id="KQ241746">
    <property type="protein sequence ID" value="KNC84699.1"/>
    <property type="molecule type" value="Genomic_DNA"/>
</dbReference>
<feature type="region of interest" description="Disordered" evidence="1">
    <location>
        <begin position="81"/>
        <end position="122"/>
    </location>
</feature>
<protein>
    <submittedName>
        <fullName evidence="2">Uncharacterized protein</fullName>
    </submittedName>
</protein>
<evidence type="ECO:0000313" key="3">
    <source>
        <dbReference type="Proteomes" id="UP000054560"/>
    </source>
</evidence>
<accession>A0A0L0G6Z7</accession>
<feature type="compositionally biased region" description="Polar residues" evidence="1">
    <location>
        <begin position="186"/>
        <end position="203"/>
    </location>
</feature>
<reference evidence="2 3" key="1">
    <citation type="submission" date="2011-02" db="EMBL/GenBank/DDBJ databases">
        <title>The Genome Sequence of Sphaeroforma arctica JP610.</title>
        <authorList>
            <consortium name="The Broad Institute Genome Sequencing Platform"/>
            <person name="Russ C."/>
            <person name="Cuomo C."/>
            <person name="Young S.K."/>
            <person name="Zeng Q."/>
            <person name="Gargeya S."/>
            <person name="Alvarado L."/>
            <person name="Berlin A."/>
            <person name="Chapman S.B."/>
            <person name="Chen Z."/>
            <person name="Freedman E."/>
            <person name="Gellesch M."/>
            <person name="Goldberg J."/>
            <person name="Griggs A."/>
            <person name="Gujja S."/>
            <person name="Heilman E."/>
            <person name="Heiman D."/>
            <person name="Howarth C."/>
            <person name="Mehta T."/>
            <person name="Neiman D."/>
            <person name="Pearson M."/>
            <person name="Roberts A."/>
            <person name="Saif S."/>
            <person name="Shea T."/>
            <person name="Shenoy N."/>
            <person name="Sisk P."/>
            <person name="Stolte C."/>
            <person name="Sykes S."/>
            <person name="White J."/>
            <person name="Yandava C."/>
            <person name="Burger G."/>
            <person name="Gray M.W."/>
            <person name="Holland P.W.H."/>
            <person name="King N."/>
            <person name="Lang F.B.F."/>
            <person name="Roger A.J."/>
            <person name="Ruiz-Trillo I."/>
            <person name="Haas B."/>
            <person name="Nusbaum C."/>
            <person name="Birren B."/>
        </authorList>
    </citation>
    <scope>NUCLEOTIDE SEQUENCE [LARGE SCALE GENOMIC DNA]</scope>
    <source>
        <strain evidence="2 3">JP610</strain>
    </source>
</reference>
<keyword evidence="3" id="KW-1185">Reference proteome</keyword>
<evidence type="ECO:0000313" key="2">
    <source>
        <dbReference type="EMBL" id="KNC84699.1"/>
    </source>
</evidence>
<feature type="compositionally biased region" description="Polar residues" evidence="1">
    <location>
        <begin position="110"/>
        <end position="122"/>
    </location>
</feature>